<dbReference type="GO" id="GO:0016627">
    <property type="term" value="F:oxidoreductase activity, acting on the CH-CH group of donors"/>
    <property type="evidence" value="ECO:0007669"/>
    <property type="project" value="TreeGrafter"/>
</dbReference>
<dbReference type="RefSeq" id="WP_060624316.1">
    <property type="nucleotide sequence ID" value="NZ_LCZJ02000026.1"/>
</dbReference>
<comment type="caution">
    <text evidence="2">The sequence shown here is derived from an EMBL/GenBank/DDBJ whole genome shotgun (WGS) entry which is preliminary data.</text>
</comment>
<dbReference type="GO" id="GO:0070967">
    <property type="term" value="F:coenzyme F420 binding"/>
    <property type="evidence" value="ECO:0007669"/>
    <property type="project" value="TreeGrafter"/>
</dbReference>
<dbReference type="GO" id="GO:0005829">
    <property type="term" value="C:cytosol"/>
    <property type="evidence" value="ECO:0007669"/>
    <property type="project" value="TreeGrafter"/>
</dbReference>
<evidence type="ECO:0000313" key="2">
    <source>
        <dbReference type="EMBL" id="KTD85462.1"/>
    </source>
</evidence>
<accession>A0A0W1AVT6</accession>
<dbReference type="PANTHER" id="PTHR35176">
    <property type="entry name" value="HEME OXYGENASE HI_0854-RELATED"/>
    <property type="match status" value="1"/>
</dbReference>
<dbReference type="EMBL" id="LCZJ02000026">
    <property type="protein sequence ID" value="KTD85462.1"/>
    <property type="molecule type" value="Genomic_DNA"/>
</dbReference>
<evidence type="ECO:0000313" key="3">
    <source>
        <dbReference type="Proteomes" id="UP000054709"/>
    </source>
</evidence>
<dbReference type="Proteomes" id="UP000054709">
    <property type="component" value="Unassembled WGS sequence"/>
</dbReference>
<dbReference type="OrthoDB" id="5345368at2"/>
<dbReference type="InterPro" id="IPR052019">
    <property type="entry name" value="F420H2_bilvrd_red/Heme_oxyg"/>
</dbReference>
<reference evidence="2 3" key="1">
    <citation type="journal article" date="2015" name="Int. Biodeterior. Biodegradation">
        <title>Physiological and genetic screening methods for the isolation of methyl tert-butyl ether-degrading bacteria for bioremediation purposes.</title>
        <authorList>
            <person name="Guisado I.M."/>
            <person name="Purswani J."/>
            <person name="Gonzalez Lopez J."/>
            <person name="Pozo C."/>
        </authorList>
    </citation>
    <scope>NUCLEOTIDE SEQUENCE [LARGE SCALE GENOMIC DNA]</scope>
    <source>
        <strain evidence="2 3">SH7</strain>
    </source>
</reference>
<dbReference type="InterPro" id="IPR014419">
    <property type="entry name" value="HutZ"/>
</dbReference>
<gene>
    <name evidence="2" type="ORF">UQ64_18310</name>
</gene>
<dbReference type="SUPFAM" id="SSF50475">
    <property type="entry name" value="FMN-binding split barrel"/>
    <property type="match status" value="1"/>
</dbReference>
<keyword evidence="3" id="KW-1185">Reference proteome</keyword>
<keyword evidence="1" id="KW-0560">Oxidoreductase</keyword>
<dbReference type="PANTHER" id="PTHR35176:SF6">
    <property type="entry name" value="HEME OXYGENASE HI_0854-RELATED"/>
    <property type="match status" value="1"/>
</dbReference>
<dbReference type="PIRSF" id="PIRSF004633">
    <property type="entry name" value="UCP_PLP_oxd"/>
    <property type="match status" value="1"/>
</dbReference>
<protein>
    <submittedName>
        <fullName evidence="2">Heme iron utilization protein</fullName>
    </submittedName>
</protein>
<sequence>MKKPIDVEKNKENYLQFINKRKNLILSLIDDEGKPFISYAPFVKKDGKLYIYISKIAEHYGYMENNDFVDAFLIADESETNNKFATERVRWSCTSSNIGNDGHEDIFELFNADHGEAMLKLLRGLDFSLFELTPVKGRYVVGFGLAFDIDVDANLFNHVVIDKKKDEEATVQGSK</sequence>
<proteinExistence type="predicted"/>
<name>A0A0W1AVT6_9BACL</name>
<dbReference type="InterPro" id="IPR012349">
    <property type="entry name" value="Split_barrel_FMN-bd"/>
</dbReference>
<organism evidence="2 3">
    <name type="scientific">Paenibacillus etheri</name>
    <dbReference type="NCBI Taxonomy" id="1306852"/>
    <lineage>
        <taxon>Bacteria</taxon>
        <taxon>Bacillati</taxon>
        <taxon>Bacillota</taxon>
        <taxon>Bacilli</taxon>
        <taxon>Bacillales</taxon>
        <taxon>Paenibacillaceae</taxon>
        <taxon>Paenibacillus</taxon>
    </lineage>
</organism>
<evidence type="ECO:0000256" key="1">
    <source>
        <dbReference type="ARBA" id="ARBA00023002"/>
    </source>
</evidence>
<dbReference type="Gene3D" id="2.30.110.10">
    <property type="entry name" value="Electron Transport, Fmn-binding Protein, Chain A"/>
    <property type="match status" value="1"/>
</dbReference>
<dbReference type="AlphaFoldDB" id="A0A0W1AVT6"/>